<dbReference type="GO" id="GO:0003700">
    <property type="term" value="F:DNA-binding transcription factor activity"/>
    <property type="evidence" value="ECO:0007669"/>
    <property type="project" value="TreeGrafter"/>
</dbReference>
<dbReference type="InterPro" id="IPR018490">
    <property type="entry name" value="cNMP-bd_dom_sf"/>
</dbReference>
<dbReference type="EMBL" id="AP021877">
    <property type="protein sequence ID" value="BBO86698.1"/>
    <property type="molecule type" value="Genomic_DNA"/>
</dbReference>
<keyword evidence="1" id="KW-0805">Transcription regulation</keyword>
<name>A0A5K8A2R1_9BACT</name>
<dbReference type="SMART" id="SM00419">
    <property type="entry name" value="HTH_CRP"/>
    <property type="match status" value="1"/>
</dbReference>
<evidence type="ECO:0000256" key="3">
    <source>
        <dbReference type="ARBA" id="ARBA00023163"/>
    </source>
</evidence>
<gene>
    <name evidence="6" type="ORF">DSCO28_72640</name>
</gene>
<accession>A0A5K8A2R1</accession>
<dbReference type="SUPFAM" id="SSF51206">
    <property type="entry name" value="cAMP-binding domain-like"/>
    <property type="match status" value="1"/>
</dbReference>
<evidence type="ECO:0000256" key="1">
    <source>
        <dbReference type="ARBA" id="ARBA00023015"/>
    </source>
</evidence>
<keyword evidence="6" id="KW-0614">Plasmid</keyword>
<dbReference type="CDD" id="cd00092">
    <property type="entry name" value="HTH_CRP"/>
    <property type="match status" value="1"/>
</dbReference>
<sequence length="233" mass="26456">MDKMEKIISIVDYLTKSDVFKGLAEDQYDRIINLGVNKQLPPHHFLFHQSDPASQCYMVTQGQLKLTKLNENGKTVTIRYVGSGELTAAVAVIKNGVYPVTAESVQETKVVGWSQPTMMELMRRFPEIAINLLGVILSRIEDIQQRYLEICTEQVDQRIARSLLRLMRWKGNKNEKGVLIDIPLSRQSLADYSGTTLYTVSRTLSAWEKKGWVETGRERIIVTDPHALVAFAE</sequence>
<dbReference type="CDD" id="cd00038">
    <property type="entry name" value="CAP_ED"/>
    <property type="match status" value="1"/>
</dbReference>
<dbReference type="SUPFAM" id="SSF46785">
    <property type="entry name" value="Winged helix' DNA-binding domain"/>
    <property type="match status" value="1"/>
</dbReference>
<dbReference type="PANTHER" id="PTHR24567:SF28">
    <property type="entry name" value="LISTERIOLYSIN REGULATORY PROTEIN"/>
    <property type="match status" value="1"/>
</dbReference>
<dbReference type="PANTHER" id="PTHR24567">
    <property type="entry name" value="CRP FAMILY TRANSCRIPTIONAL REGULATORY PROTEIN"/>
    <property type="match status" value="1"/>
</dbReference>
<dbReference type="InterPro" id="IPR036388">
    <property type="entry name" value="WH-like_DNA-bd_sf"/>
</dbReference>
<dbReference type="InterPro" id="IPR012318">
    <property type="entry name" value="HTH_CRP"/>
</dbReference>
<dbReference type="Gene3D" id="1.10.10.10">
    <property type="entry name" value="Winged helix-like DNA-binding domain superfamily/Winged helix DNA-binding domain"/>
    <property type="match status" value="1"/>
</dbReference>
<dbReference type="PRINTS" id="PR00034">
    <property type="entry name" value="HTHCRP"/>
</dbReference>
<keyword evidence="3" id="KW-0804">Transcription</keyword>
<evidence type="ECO:0000256" key="2">
    <source>
        <dbReference type="ARBA" id="ARBA00023125"/>
    </source>
</evidence>
<dbReference type="InterPro" id="IPR014710">
    <property type="entry name" value="RmlC-like_jellyroll"/>
</dbReference>
<geneLocation type="plasmid" evidence="7">
    <name>do28_1 dna</name>
</geneLocation>
<dbReference type="Pfam" id="PF13545">
    <property type="entry name" value="HTH_Crp_2"/>
    <property type="match status" value="1"/>
</dbReference>
<evidence type="ECO:0000313" key="7">
    <source>
        <dbReference type="Proteomes" id="UP000425960"/>
    </source>
</evidence>
<dbReference type="Gene3D" id="2.60.120.10">
    <property type="entry name" value="Jelly Rolls"/>
    <property type="match status" value="1"/>
</dbReference>
<dbReference type="InterPro" id="IPR050397">
    <property type="entry name" value="Env_Response_Regulators"/>
</dbReference>
<dbReference type="PROSITE" id="PS50042">
    <property type="entry name" value="CNMP_BINDING_3"/>
    <property type="match status" value="1"/>
</dbReference>
<dbReference type="GO" id="GO:0005829">
    <property type="term" value="C:cytosol"/>
    <property type="evidence" value="ECO:0007669"/>
    <property type="project" value="TreeGrafter"/>
</dbReference>
<evidence type="ECO:0000259" key="5">
    <source>
        <dbReference type="PROSITE" id="PS51063"/>
    </source>
</evidence>
<feature type="domain" description="Cyclic nucleotide-binding" evidence="4">
    <location>
        <begin position="19"/>
        <end position="139"/>
    </location>
</feature>
<dbReference type="SMART" id="SM00100">
    <property type="entry name" value="cNMP"/>
    <property type="match status" value="1"/>
</dbReference>
<dbReference type="InterPro" id="IPR036390">
    <property type="entry name" value="WH_DNA-bd_sf"/>
</dbReference>
<dbReference type="InterPro" id="IPR000595">
    <property type="entry name" value="cNMP-bd_dom"/>
</dbReference>
<dbReference type="Proteomes" id="UP000425960">
    <property type="component" value="Plasmid Do28_1"/>
</dbReference>
<dbReference type="GO" id="GO:0003677">
    <property type="term" value="F:DNA binding"/>
    <property type="evidence" value="ECO:0007669"/>
    <property type="project" value="UniProtKB-KW"/>
</dbReference>
<reference evidence="6 7" key="1">
    <citation type="submission" date="2019-11" db="EMBL/GenBank/DDBJ databases">
        <title>Comparative genomics of hydrocarbon-degrading Desulfosarcina strains.</title>
        <authorList>
            <person name="Watanabe M."/>
            <person name="Kojima H."/>
            <person name="Fukui M."/>
        </authorList>
    </citation>
    <scope>NUCLEOTIDE SEQUENCE [LARGE SCALE GENOMIC DNA]</scope>
    <source>
        <strain evidence="6 7">28bB2T</strain>
        <plasmid evidence="7">do28_1 dna</plasmid>
    </source>
</reference>
<dbReference type="PROSITE" id="PS51063">
    <property type="entry name" value="HTH_CRP_2"/>
    <property type="match status" value="1"/>
</dbReference>
<evidence type="ECO:0000259" key="4">
    <source>
        <dbReference type="PROSITE" id="PS50042"/>
    </source>
</evidence>
<protein>
    <submittedName>
        <fullName evidence="6">Crp/Fnr family transcriptional regulator</fullName>
    </submittedName>
</protein>
<dbReference type="AlphaFoldDB" id="A0A5K8A2R1"/>
<evidence type="ECO:0000313" key="6">
    <source>
        <dbReference type="EMBL" id="BBO86698.1"/>
    </source>
</evidence>
<keyword evidence="2" id="KW-0238">DNA-binding</keyword>
<dbReference type="KEGG" id="dov:DSCO28_72640"/>
<proteinExistence type="predicted"/>
<dbReference type="Pfam" id="PF00027">
    <property type="entry name" value="cNMP_binding"/>
    <property type="match status" value="1"/>
</dbReference>
<organism evidence="6 7">
    <name type="scientific">Desulfosarcina ovata subsp. sediminis</name>
    <dbReference type="NCBI Taxonomy" id="885957"/>
    <lineage>
        <taxon>Bacteria</taxon>
        <taxon>Pseudomonadati</taxon>
        <taxon>Thermodesulfobacteriota</taxon>
        <taxon>Desulfobacteria</taxon>
        <taxon>Desulfobacterales</taxon>
        <taxon>Desulfosarcinaceae</taxon>
        <taxon>Desulfosarcina</taxon>
    </lineage>
</organism>
<feature type="domain" description="HTH crp-type" evidence="5">
    <location>
        <begin position="153"/>
        <end position="226"/>
    </location>
</feature>